<gene>
    <name evidence="2" type="ORF">SAMN04487990_11535</name>
</gene>
<organism evidence="2 3">
    <name type="scientific">Bizionia paragorgiae</name>
    <dbReference type="NCBI Taxonomy" id="283786"/>
    <lineage>
        <taxon>Bacteria</taxon>
        <taxon>Pseudomonadati</taxon>
        <taxon>Bacteroidota</taxon>
        <taxon>Flavobacteriia</taxon>
        <taxon>Flavobacteriales</taxon>
        <taxon>Flavobacteriaceae</taxon>
        <taxon>Bizionia</taxon>
    </lineage>
</organism>
<dbReference type="InterPro" id="IPR014756">
    <property type="entry name" value="Ig_E-set"/>
</dbReference>
<accession>A0A1H4BLW9</accession>
<reference evidence="2 3" key="1">
    <citation type="submission" date="2016-10" db="EMBL/GenBank/DDBJ databases">
        <authorList>
            <person name="de Groot N.N."/>
        </authorList>
    </citation>
    <scope>NUCLEOTIDE SEQUENCE [LARGE SCALE GENOMIC DNA]</scope>
    <source>
        <strain evidence="2 3">DSM 23842</strain>
    </source>
</reference>
<feature type="domain" description="Type 9 secretion system plug protein N-terminal" evidence="1">
    <location>
        <begin position="47"/>
        <end position="168"/>
    </location>
</feature>
<name>A0A1H4BLW9_BIZPA</name>
<dbReference type="Gene3D" id="2.60.40.10">
    <property type="entry name" value="Immunoglobulins"/>
    <property type="match status" value="1"/>
</dbReference>
<protein>
    <recommendedName>
        <fullName evidence="1">Type 9 secretion system plug protein N-terminal domain-containing protein</fullName>
    </recommendedName>
</protein>
<keyword evidence="3" id="KW-1185">Reference proteome</keyword>
<dbReference type="EMBL" id="FNQK01000015">
    <property type="protein sequence ID" value="SEA49140.1"/>
    <property type="molecule type" value="Genomic_DNA"/>
</dbReference>
<dbReference type="STRING" id="283786.SAMN04487990_11535"/>
<sequence length="431" mass="50313">MIRHRICLYLHSKTNKMSLSSKLFLLALLSFGMVFSQVKEIQPQDYIKTISFGKGPQSEFPIFKLGEAITLEFDVLNGNEEDYYYEVKHYNTDWTPSSLIESEYLEGFNEQRIREYQNSFNTYQIYSHYSMTIPNEQTRGLKKSGNYIITIYNDYDEIEFTRKFMVYEDIVNVGVAIKRSRDVSAIKEKQTVDIVVNANNFQFNNPKQAVKAVIIQNNNLKTAITNLKPQYILGEQLTYRYTKESSFYAGNEYLYFENKDLRGANNGVQFIQLKALYNTYLYRNLPRYDAPYTYNPDINGNFLITALDTDTPKTNADYAQVHFSLQLEQLPEDKTVHVYGYFNNYVVDESNQMTYYNDSGSYELPLLLKQGFYNYKFVVKDKKGTIDENAISGNFYQTENDYKVLIYYRDLGARYDRIIGVGEGNSVNITN</sequence>
<dbReference type="AlphaFoldDB" id="A0A1H4BLW9"/>
<evidence type="ECO:0000313" key="2">
    <source>
        <dbReference type="EMBL" id="SEA49140.1"/>
    </source>
</evidence>
<evidence type="ECO:0000259" key="1">
    <source>
        <dbReference type="Pfam" id="PF17116"/>
    </source>
</evidence>
<evidence type="ECO:0000313" key="3">
    <source>
        <dbReference type="Proteomes" id="UP000198846"/>
    </source>
</evidence>
<dbReference type="Proteomes" id="UP000198846">
    <property type="component" value="Unassembled WGS sequence"/>
</dbReference>
<dbReference type="Pfam" id="PF17116">
    <property type="entry name" value="T9SS_plug_1st"/>
    <property type="match status" value="1"/>
</dbReference>
<proteinExistence type="predicted"/>
<dbReference type="InterPro" id="IPR013783">
    <property type="entry name" value="Ig-like_fold"/>
</dbReference>
<dbReference type="SUPFAM" id="SSF81296">
    <property type="entry name" value="E set domains"/>
    <property type="match status" value="1"/>
</dbReference>
<dbReference type="InterPro" id="IPR031345">
    <property type="entry name" value="T9SS_Plug_N"/>
</dbReference>